<evidence type="ECO:0000259" key="9">
    <source>
        <dbReference type="PROSITE" id="PS00716"/>
    </source>
</evidence>
<dbReference type="NCBIfam" id="TIGR02937">
    <property type="entry name" value="sigma70-ECF"/>
    <property type="match status" value="1"/>
</dbReference>
<evidence type="ECO:0000256" key="1">
    <source>
        <dbReference type="ARBA" id="ARBA00023015"/>
    </source>
</evidence>
<dbReference type="PANTHER" id="PTHR30603:SF60">
    <property type="entry name" value="RNA POLYMERASE SIGMA FACTOR RPOD"/>
    <property type="match status" value="1"/>
</dbReference>
<dbReference type="Pfam" id="PF04545">
    <property type="entry name" value="Sigma70_r4"/>
    <property type="match status" value="1"/>
</dbReference>
<dbReference type="PANTHER" id="PTHR30603">
    <property type="entry name" value="RNA POLYMERASE SIGMA FACTOR RPO"/>
    <property type="match status" value="1"/>
</dbReference>
<dbReference type="CDD" id="cd06171">
    <property type="entry name" value="Sigma70_r4"/>
    <property type="match status" value="1"/>
</dbReference>
<dbReference type="SUPFAM" id="SSF88659">
    <property type="entry name" value="Sigma3 and sigma4 domains of RNA polymerase sigma factors"/>
    <property type="match status" value="2"/>
</dbReference>
<dbReference type="Gene3D" id="1.10.10.10">
    <property type="entry name" value="Winged helix-like DNA-binding domain superfamily/Winged helix DNA-binding domain"/>
    <property type="match status" value="1"/>
</dbReference>
<protein>
    <recommendedName>
        <fullName evidence="6">RNA polymerase sigma factor</fullName>
    </recommendedName>
</protein>
<organism evidence="10 11">
    <name type="scientific">Aquipseudomonas alcaligenes</name>
    <name type="common">Pseudomonas alcaligenes</name>
    <dbReference type="NCBI Taxonomy" id="43263"/>
    <lineage>
        <taxon>Bacteria</taxon>
        <taxon>Pseudomonadati</taxon>
        <taxon>Pseudomonadota</taxon>
        <taxon>Gammaproteobacteria</taxon>
        <taxon>Pseudomonadales</taxon>
        <taxon>Pseudomonadaceae</taxon>
        <taxon>Aquipseudomonas</taxon>
    </lineage>
</organism>
<name>A0ABR7S3U3_AQUAC</name>
<dbReference type="PRINTS" id="PR00046">
    <property type="entry name" value="SIGMA70FCT"/>
</dbReference>
<feature type="domain" description="RNA polymerase sigma-70" evidence="8">
    <location>
        <begin position="528"/>
        <end position="541"/>
    </location>
</feature>
<dbReference type="InterPro" id="IPR007630">
    <property type="entry name" value="RNA_pol_sigma70_r4"/>
</dbReference>
<comment type="function">
    <text evidence="6">Sigma factors are initiation factors that promote the attachment of RNA polymerase to specific initiation sites and are then released.</text>
</comment>
<evidence type="ECO:0000313" key="10">
    <source>
        <dbReference type="EMBL" id="MBC9251118.1"/>
    </source>
</evidence>
<keyword evidence="1 6" id="KW-0805">Transcription regulation</keyword>
<dbReference type="Proteomes" id="UP000744555">
    <property type="component" value="Unassembled WGS sequence"/>
</dbReference>
<keyword evidence="2 6" id="KW-0731">Sigma factor</keyword>
<dbReference type="InterPro" id="IPR002110">
    <property type="entry name" value="Ankyrin_rpt"/>
</dbReference>
<dbReference type="InterPro" id="IPR013325">
    <property type="entry name" value="RNA_pol_sigma_r2"/>
</dbReference>
<evidence type="ECO:0000256" key="5">
    <source>
        <dbReference type="PROSITE-ProRule" id="PRU00023"/>
    </source>
</evidence>
<dbReference type="PROSITE" id="PS00716">
    <property type="entry name" value="SIGMA70_2"/>
    <property type="match status" value="1"/>
</dbReference>
<dbReference type="Gene3D" id="1.10.601.10">
    <property type="entry name" value="RNA Polymerase Primary Sigma Factor"/>
    <property type="match status" value="1"/>
</dbReference>
<dbReference type="Gene3D" id="1.25.40.20">
    <property type="entry name" value="Ankyrin repeat-containing domain"/>
    <property type="match status" value="1"/>
</dbReference>
<evidence type="ECO:0000313" key="11">
    <source>
        <dbReference type="Proteomes" id="UP000744555"/>
    </source>
</evidence>
<reference evidence="10 11" key="1">
    <citation type="submission" date="2016-06" db="EMBL/GenBank/DDBJ databases">
        <authorList>
            <person name="Ramos C."/>
            <person name="Pintado A."/>
            <person name="Crespo-Gomez J.I."/>
        </authorList>
    </citation>
    <scope>NUCLEOTIDE SEQUENCE [LARGE SCALE GENOMIC DNA]</scope>
    <source>
        <strain evidence="10 11">AVO110</strain>
    </source>
</reference>
<dbReference type="InterPro" id="IPR050239">
    <property type="entry name" value="Sigma-70_RNA_pol_init_factors"/>
</dbReference>
<evidence type="ECO:0000256" key="7">
    <source>
        <dbReference type="SAM" id="MobiDB-lite"/>
    </source>
</evidence>
<keyword evidence="11" id="KW-1185">Reference proteome</keyword>
<dbReference type="SUPFAM" id="SSF48403">
    <property type="entry name" value="Ankyrin repeat"/>
    <property type="match status" value="1"/>
</dbReference>
<keyword evidence="3 6" id="KW-0238">DNA-binding</keyword>
<keyword evidence="4 6" id="KW-0804">Transcription</keyword>
<dbReference type="PROSITE" id="PS00715">
    <property type="entry name" value="SIGMA70_1"/>
    <property type="match status" value="1"/>
</dbReference>
<comment type="similarity">
    <text evidence="6">Belongs to the sigma-70 factor family.</text>
</comment>
<evidence type="ECO:0000256" key="4">
    <source>
        <dbReference type="ARBA" id="ARBA00023163"/>
    </source>
</evidence>
<gene>
    <name evidence="10" type="ORF">A9179_12605</name>
</gene>
<evidence type="ECO:0000256" key="3">
    <source>
        <dbReference type="ARBA" id="ARBA00023125"/>
    </source>
</evidence>
<dbReference type="InterPro" id="IPR036388">
    <property type="entry name" value="WH-like_DNA-bd_sf"/>
</dbReference>
<dbReference type="PROSITE" id="PS50088">
    <property type="entry name" value="ANK_REPEAT"/>
    <property type="match status" value="1"/>
</dbReference>
<feature type="repeat" description="ANK" evidence="5">
    <location>
        <begin position="27"/>
        <end position="59"/>
    </location>
</feature>
<feature type="region of interest" description="Disordered" evidence="7">
    <location>
        <begin position="407"/>
        <end position="427"/>
    </location>
</feature>
<dbReference type="Pfam" id="PF04542">
    <property type="entry name" value="Sigma70_r2"/>
    <property type="match status" value="1"/>
</dbReference>
<dbReference type="SUPFAM" id="SSF88946">
    <property type="entry name" value="Sigma2 domain of RNA polymerase sigma factors"/>
    <property type="match status" value="1"/>
</dbReference>
<comment type="caution">
    <text evidence="10">The sequence shown here is derived from an EMBL/GenBank/DDBJ whole genome shotgun (WGS) entry which is preliminary data.</text>
</comment>
<dbReference type="Pfam" id="PF12796">
    <property type="entry name" value="Ank_2"/>
    <property type="match status" value="1"/>
</dbReference>
<proteinExistence type="inferred from homology"/>
<dbReference type="EMBL" id="LZEU01000001">
    <property type="protein sequence ID" value="MBC9251118.1"/>
    <property type="molecule type" value="Genomic_DNA"/>
</dbReference>
<dbReference type="InterPro" id="IPR036770">
    <property type="entry name" value="Ankyrin_rpt-contain_sf"/>
</dbReference>
<evidence type="ECO:0000256" key="2">
    <source>
        <dbReference type="ARBA" id="ARBA00023082"/>
    </source>
</evidence>
<accession>A0ABR7S3U3</accession>
<dbReference type="InterPro" id="IPR007627">
    <property type="entry name" value="RNA_pol_sigma70_r2"/>
</dbReference>
<dbReference type="InterPro" id="IPR013324">
    <property type="entry name" value="RNA_pol_sigma_r3/r4-like"/>
</dbReference>
<evidence type="ECO:0000259" key="8">
    <source>
        <dbReference type="PROSITE" id="PS00715"/>
    </source>
</evidence>
<dbReference type="InterPro" id="IPR014284">
    <property type="entry name" value="RNA_pol_sigma-70_dom"/>
</dbReference>
<feature type="domain" description="RNA polymerase sigma-70" evidence="9">
    <location>
        <begin position="696"/>
        <end position="722"/>
    </location>
</feature>
<dbReference type="PROSITE" id="PS50297">
    <property type="entry name" value="ANK_REP_REGION"/>
    <property type="match status" value="1"/>
</dbReference>
<keyword evidence="5" id="KW-0040">ANK repeat</keyword>
<dbReference type="InterPro" id="IPR000943">
    <property type="entry name" value="RNA_pol_sigma70"/>
</dbReference>
<sequence>MAAIAGVEVAVKLHIARGDDLDARDSGGATPLMLASARRKKGVVRLLLAAGADPGLFDPEGRGALVYAEKGGCPECIALLREALDTFGPVNENRLSDEGLSLSIAPTSHLAAIAEVFQVSLSGELASCESVDEAAVVTPPGNEVGASDILPTLGLSIPEVEYLSVGPVMVVEKEAHSSFIDIDDEPLDSDFESDWVAESEAIAPVGDKRVIEGSSALQEVIGRHKAIDNDEEWSDVELFLPERALPLASDDRESIRGLLFRGLREGTVSEAALADVCRGADTFRNKETERLLTLVLGDLGVVVDEWEELACRVVPSEPTVEEELLLAEALDFTEDLASGSNEPLRYYVKGLKAGLLSAEEEVSLGREMEEAGALALDALSCWPLGLSVVFEAADRVARGEADHKIFSSEQGGVEGDEANVGNASSDEEVEDEEYTLDSDAAAFVSAISEARSAGSDPTKIRLALLAAGLSRGFLLELARNAEADSAAQSFISAVRRQADARERMTLANLRLVYSIARKYMWSELPFDDLVQEGNIGLIKAVERYDWRKGFRFSTYAMWWIRQHISRAIDNQARTIRVPVHIHKDALPMLRQRARYENRTGSSETAIETSQRMGIPIDKVRFLLATFDEVVSLDEVSEDTGFPRIDTLVELEASDPALAAEKDSLRELILSVVGGLDERSAEVIKLRFGLGGEELLTLEEVGLRFNVTRERVRQIESKALGKLSIPAKKENFALYMGDQFEWSRPSAPPSFPEKISESPENKHARGMGCVQQHTDPLRDVFQPVEQSVSARSHEAVSGRQYELHSELLEEARMLGLMVEDARPHGGQIRVSFSARSDAAMRSIARKLVNAGFTLHLGNTYVK</sequence>
<evidence type="ECO:0000256" key="6">
    <source>
        <dbReference type="RuleBase" id="RU362124"/>
    </source>
</evidence>